<dbReference type="GO" id="GO:0008113">
    <property type="term" value="F:peptide-methionine (S)-S-oxide reductase activity"/>
    <property type="evidence" value="ECO:0007669"/>
    <property type="project" value="UniProtKB-EC"/>
</dbReference>
<keyword evidence="8" id="KW-1185">Reference proteome</keyword>
<keyword evidence="1 4" id="KW-0560">Oxidoreductase</keyword>
<reference evidence="7 8" key="1">
    <citation type="submission" date="2024-06" db="EMBL/GenBank/DDBJ databases">
        <title>Genomic Encyclopedia of Type Strains, Phase IV (KMG-IV): sequencing the most valuable type-strain genomes for metagenomic binning, comparative biology and taxonomic classification.</title>
        <authorList>
            <person name="Goeker M."/>
        </authorList>
    </citation>
    <scope>NUCLEOTIDE SEQUENCE [LARGE SCALE GENOMIC DNA]</scope>
    <source>
        <strain evidence="7 8">DSM 17809</strain>
    </source>
</reference>
<accession>A0ABV2EHM4</accession>
<evidence type="ECO:0000259" key="6">
    <source>
        <dbReference type="Pfam" id="PF01625"/>
    </source>
</evidence>
<evidence type="ECO:0000256" key="4">
    <source>
        <dbReference type="HAMAP-Rule" id="MF_01401"/>
    </source>
</evidence>
<comment type="function">
    <text evidence="4">Has an important function as a repair enzyme for proteins that have been inactivated by oxidation. Catalyzes the reversible oxidation-reduction of methionine sulfoxide in proteins to methionine.</text>
</comment>
<evidence type="ECO:0000313" key="7">
    <source>
        <dbReference type="EMBL" id="MET3526277.1"/>
    </source>
</evidence>
<name>A0ABV2EHM4_9CAUL</name>
<evidence type="ECO:0000256" key="3">
    <source>
        <dbReference type="ARBA" id="ARBA00048782"/>
    </source>
</evidence>
<organism evidence="7 8">
    <name type="scientific">Phenylobacterium koreense</name>
    <dbReference type="NCBI Taxonomy" id="266125"/>
    <lineage>
        <taxon>Bacteria</taxon>
        <taxon>Pseudomonadati</taxon>
        <taxon>Pseudomonadota</taxon>
        <taxon>Alphaproteobacteria</taxon>
        <taxon>Caulobacterales</taxon>
        <taxon>Caulobacteraceae</taxon>
        <taxon>Phenylobacterium</taxon>
    </lineage>
</organism>
<dbReference type="RefSeq" id="WP_331932967.1">
    <property type="nucleotide sequence ID" value="NZ_JBEPLU010000001.1"/>
</dbReference>
<comment type="similarity">
    <text evidence="4">Belongs to the MsrA Met sulfoxide reductase family.</text>
</comment>
<dbReference type="Gene3D" id="3.30.1060.10">
    <property type="entry name" value="Peptide methionine sulphoxide reductase MsrA"/>
    <property type="match status" value="1"/>
</dbReference>
<comment type="catalytic activity">
    <reaction evidence="3 4">
        <text>[thioredoxin]-disulfide + L-methionine + H2O = L-methionine (S)-S-oxide + [thioredoxin]-dithiol</text>
        <dbReference type="Rhea" id="RHEA:19993"/>
        <dbReference type="Rhea" id="RHEA-COMP:10698"/>
        <dbReference type="Rhea" id="RHEA-COMP:10700"/>
        <dbReference type="ChEBI" id="CHEBI:15377"/>
        <dbReference type="ChEBI" id="CHEBI:29950"/>
        <dbReference type="ChEBI" id="CHEBI:50058"/>
        <dbReference type="ChEBI" id="CHEBI:57844"/>
        <dbReference type="ChEBI" id="CHEBI:58772"/>
        <dbReference type="EC" id="1.8.4.11"/>
    </reaction>
</comment>
<comment type="caution">
    <text evidence="7">The sequence shown here is derived from an EMBL/GenBank/DDBJ whole genome shotgun (WGS) entry which is preliminary data.</text>
</comment>
<proteinExistence type="inferred from homology"/>
<dbReference type="SUPFAM" id="SSF55068">
    <property type="entry name" value="Peptide methionine sulfoxide reductase"/>
    <property type="match status" value="1"/>
</dbReference>
<dbReference type="HAMAP" id="MF_01401">
    <property type="entry name" value="MsrA"/>
    <property type="match status" value="1"/>
</dbReference>
<dbReference type="Pfam" id="PF01625">
    <property type="entry name" value="PMSR"/>
    <property type="match status" value="1"/>
</dbReference>
<feature type="signal peptide" evidence="5">
    <location>
        <begin position="1"/>
        <end position="23"/>
    </location>
</feature>
<evidence type="ECO:0000256" key="2">
    <source>
        <dbReference type="ARBA" id="ARBA00047806"/>
    </source>
</evidence>
<sequence length="195" mass="20521">MKPFPLAAAAAFLALVAAPAGQAAGQLRTAVFAGGCFWSTEKAMEAVPGVTAAVSGYAGGAMANPTYQNHRGHLEAVKVTYDPARISYAALVDAFFHSIDPTDAGGQICDRGPSYTTAVFVAGPEETKVAQAAKTRIGEAMDQQVATRILTGGRFWPAEAYHQDYAKKHPASYNAYRIGCGRDRALKAVWGPAAR</sequence>
<dbReference type="PANTHER" id="PTHR43774:SF1">
    <property type="entry name" value="PEPTIDE METHIONINE SULFOXIDE REDUCTASE MSRA 2"/>
    <property type="match status" value="1"/>
</dbReference>
<dbReference type="NCBIfam" id="TIGR00401">
    <property type="entry name" value="msrA"/>
    <property type="match status" value="1"/>
</dbReference>
<dbReference type="Proteomes" id="UP001549110">
    <property type="component" value="Unassembled WGS sequence"/>
</dbReference>
<evidence type="ECO:0000256" key="5">
    <source>
        <dbReference type="SAM" id="SignalP"/>
    </source>
</evidence>
<evidence type="ECO:0000313" key="8">
    <source>
        <dbReference type="Proteomes" id="UP001549110"/>
    </source>
</evidence>
<dbReference type="InterPro" id="IPR036509">
    <property type="entry name" value="Met_Sox_Rdtase_MsrA_sf"/>
</dbReference>
<feature type="domain" description="Peptide methionine sulphoxide reductase MsrA" evidence="6">
    <location>
        <begin position="29"/>
        <end position="174"/>
    </location>
</feature>
<dbReference type="EC" id="1.8.4.11" evidence="4"/>
<protein>
    <recommendedName>
        <fullName evidence="4">Peptide methionine sulfoxide reductase MsrA</fullName>
        <shortName evidence="4">Protein-methionine-S-oxide reductase</shortName>
        <ecNumber evidence="4">1.8.4.11</ecNumber>
    </recommendedName>
    <alternativeName>
        <fullName evidence="4">Peptide-methionine (S)-S-oxide reductase</fullName>
        <shortName evidence="4">Peptide Met(O) reductase</shortName>
    </alternativeName>
</protein>
<dbReference type="InterPro" id="IPR002569">
    <property type="entry name" value="Met_Sox_Rdtase_MsrA_dom"/>
</dbReference>
<gene>
    <name evidence="4" type="primary">msrA</name>
    <name evidence="7" type="ORF">ABID41_001372</name>
</gene>
<keyword evidence="5" id="KW-0732">Signal</keyword>
<feature type="active site" evidence="4">
    <location>
        <position position="36"/>
    </location>
</feature>
<evidence type="ECO:0000256" key="1">
    <source>
        <dbReference type="ARBA" id="ARBA00023002"/>
    </source>
</evidence>
<comment type="catalytic activity">
    <reaction evidence="2 4">
        <text>L-methionyl-[protein] + [thioredoxin]-disulfide + H2O = L-methionyl-(S)-S-oxide-[protein] + [thioredoxin]-dithiol</text>
        <dbReference type="Rhea" id="RHEA:14217"/>
        <dbReference type="Rhea" id="RHEA-COMP:10698"/>
        <dbReference type="Rhea" id="RHEA-COMP:10700"/>
        <dbReference type="Rhea" id="RHEA-COMP:12313"/>
        <dbReference type="Rhea" id="RHEA-COMP:12315"/>
        <dbReference type="ChEBI" id="CHEBI:15377"/>
        <dbReference type="ChEBI" id="CHEBI:16044"/>
        <dbReference type="ChEBI" id="CHEBI:29950"/>
        <dbReference type="ChEBI" id="CHEBI:44120"/>
        <dbReference type="ChEBI" id="CHEBI:50058"/>
        <dbReference type="EC" id="1.8.4.11"/>
    </reaction>
</comment>
<dbReference type="EMBL" id="JBEPLU010000001">
    <property type="protein sequence ID" value="MET3526277.1"/>
    <property type="molecule type" value="Genomic_DNA"/>
</dbReference>
<dbReference type="PANTHER" id="PTHR43774">
    <property type="entry name" value="PEPTIDE METHIONINE SULFOXIDE REDUCTASE"/>
    <property type="match status" value="1"/>
</dbReference>
<feature type="chain" id="PRO_5046553946" description="Peptide methionine sulfoxide reductase MsrA" evidence="5">
    <location>
        <begin position="24"/>
        <end position="195"/>
    </location>
</feature>